<dbReference type="EMBL" id="UXUI01007436">
    <property type="protein sequence ID" value="VDD87569.1"/>
    <property type="molecule type" value="Genomic_DNA"/>
</dbReference>
<protein>
    <submittedName>
        <fullName evidence="3">L51_S25_CI-B8 domain-containing protein</fullName>
    </submittedName>
</protein>
<name>A0A0N4UZF6_ENTVE</name>
<organism evidence="3">
    <name type="scientific">Enterobius vermicularis</name>
    <name type="common">Human pinworm</name>
    <dbReference type="NCBI Taxonomy" id="51028"/>
    <lineage>
        <taxon>Eukaryota</taxon>
        <taxon>Metazoa</taxon>
        <taxon>Ecdysozoa</taxon>
        <taxon>Nematoda</taxon>
        <taxon>Chromadorea</taxon>
        <taxon>Rhabditida</taxon>
        <taxon>Spirurina</taxon>
        <taxon>Oxyuridomorpha</taxon>
        <taxon>Oxyuroidea</taxon>
        <taxon>Oxyuridae</taxon>
        <taxon>Enterobius</taxon>
    </lineage>
</organism>
<evidence type="ECO:0000313" key="1">
    <source>
        <dbReference type="EMBL" id="VDD87569.1"/>
    </source>
</evidence>
<dbReference type="Gene3D" id="3.40.30.10">
    <property type="entry name" value="Glutaredoxin"/>
    <property type="match status" value="1"/>
</dbReference>
<evidence type="ECO:0000313" key="3">
    <source>
        <dbReference type="WBParaSite" id="EVEC_0000300401-mRNA-1"/>
    </source>
</evidence>
<dbReference type="WBParaSite" id="EVEC_0000300401-mRNA-1">
    <property type="protein sequence ID" value="EVEC_0000300401-mRNA-1"/>
    <property type="gene ID" value="EVEC_0000300401"/>
</dbReference>
<dbReference type="Proteomes" id="UP000274131">
    <property type="component" value="Unassembled WGS sequence"/>
</dbReference>
<keyword evidence="2" id="KW-1185">Reference proteome</keyword>
<dbReference type="STRING" id="51028.A0A0N4UZF6"/>
<gene>
    <name evidence="1" type="ORF">EVEC_LOCUS2712</name>
</gene>
<accession>A0A0N4UZF6</accession>
<reference evidence="3" key="1">
    <citation type="submission" date="2017-02" db="UniProtKB">
        <authorList>
            <consortium name="WormBaseParasite"/>
        </authorList>
    </citation>
    <scope>IDENTIFICATION</scope>
</reference>
<dbReference type="AlphaFoldDB" id="A0A0N4UZF6"/>
<proteinExistence type="predicted"/>
<sequence length="126" mass="14876">MMWQRIRSGVRWRPKERFALAVRAMNMKDVKTIFLSFDPFRPGSGSLRYFWHSICTPRVKMTKNYKVLTEIRNDRKPPYFITDLEDGRRIIFKTEGMPAADLIIQFNKLLGNPERGKCGPRPRITV</sequence>
<reference evidence="1 2" key="2">
    <citation type="submission" date="2018-10" db="EMBL/GenBank/DDBJ databases">
        <authorList>
            <consortium name="Pathogen Informatics"/>
        </authorList>
    </citation>
    <scope>NUCLEOTIDE SEQUENCE [LARGE SCALE GENOMIC DNA]</scope>
</reference>
<evidence type="ECO:0000313" key="2">
    <source>
        <dbReference type="Proteomes" id="UP000274131"/>
    </source>
</evidence>
<dbReference type="OrthoDB" id="6618793at2759"/>